<accession>A0A0K2U5Q8</accession>
<reference evidence="1" key="1">
    <citation type="submission" date="2014-05" db="EMBL/GenBank/DDBJ databases">
        <authorList>
            <person name="Chronopoulou M."/>
        </authorList>
    </citation>
    <scope>NUCLEOTIDE SEQUENCE</scope>
    <source>
        <tissue evidence="1">Whole organism</tissue>
    </source>
</reference>
<evidence type="ECO:0000313" key="1">
    <source>
        <dbReference type="EMBL" id="CDW33619.1"/>
    </source>
</evidence>
<organism evidence="1">
    <name type="scientific">Lepeophtheirus salmonis</name>
    <name type="common">Salmon louse</name>
    <name type="synonym">Caligus salmonis</name>
    <dbReference type="NCBI Taxonomy" id="72036"/>
    <lineage>
        <taxon>Eukaryota</taxon>
        <taxon>Metazoa</taxon>
        <taxon>Ecdysozoa</taxon>
        <taxon>Arthropoda</taxon>
        <taxon>Crustacea</taxon>
        <taxon>Multicrustacea</taxon>
        <taxon>Hexanauplia</taxon>
        <taxon>Copepoda</taxon>
        <taxon>Siphonostomatoida</taxon>
        <taxon>Caligidae</taxon>
        <taxon>Lepeophtheirus</taxon>
    </lineage>
</organism>
<name>A0A0K2U5Q8_LEPSM</name>
<dbReference type="AlphaFoldDB" id="A0A0K2U5Q8"/>
<sequence length="71" mass="7909">MPNILIGLLSFISTSINLSSPLRERKSLGVVVHFPRPFRKNDFVLEDSDKEDNHISSDILAVTSEDILIAS</sequence>
<protein>
    <submittedName>
        <fullName evidence="1">Uncharacterized protein</fullName>
    </submittedName>
</protein>
<proteinExistence type="predicted"/>
<dbReference type="EMBL" id="HACA01016258">
    <property type="protein sequence ID" value="CDW33619.1"/>
    <property type="molecule type" value="Transcribed_RNA"/>
</dbReference>